<evidence type="ECO:0000259" key="1">
    <source>
        <dbReference type="SMART" id="SM00849"/>
    </source>
</evidence>
<protein>
    <submittedName>
        <fullName evidence="2">Beta-lactamase-like protein</fullName>
    </submittedName>
</protein>
<reference evidence="2" key="1">
    <citation type="submission" date="2006-01" db="EMBL/GenBank/DDBJ databases">
        <title>Complete sequence of Anaeromyxobacter dehalogenans 2CP-C.</title>
        <authorList>
            <consortium name="US DOE Joint Genome Institute"/>
            <person name="Copeland A."/>
            <person name="Lucas S."/>
            <person name="Lapidus A."/>
            <person name="Barry K."/>
            <person name="Detter J.C."/>
            <person name="Glavina T."/>
            <person name="Hammon N."/>
            <person name="Israni S."/>
            <person name="Pitluck S."/>
            <person name="Brettin T."/>
            <person name="Bruce D."/>
            <person name="Han C."/>
            <person name="Tapia R."/>
            <person name="Gilna P."/>
            <person name="Kiss H."/>
            <person name="Schmutz J."/>
            <person name="Larimer F."/>
            <person name="Land M."/>
            <person name="Kyrpides N."/>
            <person name="Anderson I."/>
            <person name="Sanford R.A."/>
            <person name="Ritalahti K.M."/>
            <person name="Thomas H.S."/>
            <person name="Kirby J.R."/>
            <person name="Zhulin I.B."/>
            <person name="Loeffler F.E."/>
            <person name="Richardson P."/>
        </authorList>
    </citation>
    <scope>NUCLEOTIDE SEQUENCE</scope>
    <source>
        <strain evidence="2">2CP-C</strain>
    </source>
</reference>
<dbReference type="Gene3D" id="3.60.15.10">
    <property type="entry name" value="Ribonuclease Z/Hydroxyacylglutathione hydrolase-like"/>
    <property type="match status" value="1"/>
</dbReference>
<evidence type="ECO:0000313" key="3">
    <source>
        <dbReference type="Proteomes" id="UP000001935"/>
    </source>
</evidence>
<dbReference type="Proteomes" id="UP000001935">
    <property type="component" value="Chromosome"/>
</dbReference>
<dbReference type="PANTHER" id="PTHR42663:SF6">
    <property type="entry name" value="HYDROLASE C777.06C-RELATED"/>
    <property type="match status" value="1"/>
</dbReference>
<dbReference type="Pfam" id="PF12706">
    <property type="entry name" value="Lactamase_B_2"/>
    <property type="match status" value="1"/>
</dbReference>
<dbReference type="STRING" id="290397.Adeh_0750"/>
<dbReference type="PANTHER" id="PTHR42663">
    <property type="entry name" value="HYDROLASE C777.06C-RELATED-RELATED"/>
    <property type="match status" value="1"/>
</dbReference>
<name>Q2INZ7_ANADE</name>
<dbReference type="SUPFAM" id="SSF56281">
    <property type="entry name" value="Metallo-hydrolase/oxidoreductase"/>
    <property type="match status" value="1"/>
</dbReference>
<dbReference type="HOGENOM" id="CLU_074581_0_0_7"/>
<feature type="domain" description="Metallo-beta-lactamase" evidence="1">
    <location>
        <begin position="45"/>
        <end position="242"/>
    </location>
</feature>
<dbReference type="InterPro" id="IPR036866">
    <property type="entry name" value="RibonucZ/Hydroxyglut_hydro"/>
</dbReference>
<sequence length="304" mass="32021">MNAAARARPVRRAYDRGVTVTAPAHRTLKFLGTAGARFAVSTQLRHSGGLVWSLGGATIWVDPGPGALVRALSSRPKIDPAKVDALVITHRHLDHAGDATAVVEAMTRGGFSPRGTLLAPRDALETEPVVFRYAQAFPARVGVLAPGARHALAPGVTLETPVAHDHGVETYGYLLTAPGLRAGHVVDTFWMDALPEAYAGVDLLLVNTTRLQGGDRRYLHLGADDAERLVAAVRPRLAVLTHLGMQLPPRKADAAALEISRRTGVPTVAARDGWLLDLDDLPAAAARARSRAPQAPAPDGGPAA</sequence>
<dbReference type="InterPro" id="IPR001279">
    <property type="entry name" value="Metallo-B-lactamas"/>
</dbReference>
<dbReference type="KEGG" id="ade:Adeh_0750"/>
<dbReference type="AlphaFoldDB" id="Q2INZ7"/>
<dbReference type="SMART" id="SM00849">
    <property type="entry name" value="Lactamase_B"/>
    <property type="match status" value="1"/>
</dbReference>
<dbReference type="CDD" id="cd07741">
    <property type="entry name" value="metallo-hydrolase-like_MBL-fold"/>
    <property type="match status" value="1"/>
</dbReference>
<organism evidence="2 3">
    <name type="scientific">Anaeromyxobacter dehalogenans (strain 2CP-C)</name>
    <dbReference type="NCBI Taxonomy" id="290397"/>
    <lineage>
        <taxon>Bacteria</taxon>
        <taxon>Pseudomonadati</taxon>
        <taxon>Myxococcota</taxon>
        <taxon>Myxococcia</taxon>
        <taxon>Myxococcales</taxon>
        <taxon>Cystobacterineae</taxon>
        <taxon>Anaeromyxobacteraceae</taxon>
        <taxon>Anaeromyxobacter</taxon>
    </lineage>
</organism>
<dbReference type="EMBL" id="CP000251">
    <property type="protein sequence ID" value="ABC80525.1"/>
    <property type="molecule type" value="Genomic_DNA"/>
</dbReference>
<accession>Q2INZ7</accession>
<gene>
    <name evidence="2" type="ordered locus">Adeh_0750</name>
</gene>
<evidence type="ECO:0000313" key="2">
    <source>
        <dbReference type="EMBL" id="ABC80525.1"/>
    </source>
</evidence>
<proteinExistence type="predicted"/>
<dbReference type="eggNOG" id="COG1235">
    <property type="taxonomic scope" value="Bacteria"/>
</dbReference>